<name>A0AAV3ZDX5_9GAST</name>
<evidence type="ECO:0000256" key="1">
    <source>
        <dbReference type="SAM" id="MobiDB-lite"/>
    </source>
</evidence>
<feature type="region of interest" description="Disordered" evidence="1">
    <location>
        <begin position="1"/>
        <end position="64"/>
    </location>
</feature>
<dbReference type="Proteomes" id="UP000735302">
    <property type="component" value="Unassembled WGS sequence"/>
</dbReference>
<protein>
    <submittedName>
        <fullName evidence="2">Uncharacterized protein</fullName>
    </submittedName>
</protein>
<organism evidence="2 3">
    <name type="scientific">Plakobranchus ocellatus</name>
    <dbReference type="NCBI Taxonomy" id="259542"/>
    <lineage>
        <taxon>Eukaryota</taxon>
        <taxon>Metazoa</taxon>
        <taxon>Spiralia</taxon>
        <taxon>Lophotrochozoa</taxon>
        <taxon>Mollusca</taxon>
        <taxon>Gastropoda</taxon>
        <taxon>Heterobranchia</taxon>
        <taxon>Euthyneura</taxon>
        <taxon>Panpulmonata</taxon>
        <taxon>Sacoglossa</taxon>
        <taxon>Placobranchoidea</taxon>
        <taxon>Plakobranchidae</taxon>
        <taxon>Plakobranchus</taxon>
    </lineage>
</organism>
<proteinExistence type="predicted"/>
<sequence length="99" mass="11181">MTRKTDDRQREMEYFSPWRTGPRSQPPRPQYNTTRFGGDGVDPSDLSQPRGITRAKIRGNNSVTSSDPQAILSQAFSGVLHSLLFIMSLGWVEIGFYCL</sequence>
<comment type="caution">
    <text evidence="2">The sequence shown here is derived from an EMBL/GenBank/DDBJ whole genome shotgun (WGS) entry which is preliminary data.</text>
</comment>
<evidence type="ECO:0000313" key="2">
    <source>
        <dbReference type="EMBL" id="GFN92787.1"/>
    </source>
</evidence>
<dbReference type="AlphaFoldDB" id="A0AAV3ZDX5"/>
<accession>A0AAV3ZDX5</accession>
<keyword evidence="3" id="KW-1185">Reference proteome</keyword>
<feature type="compositionally biased region" description="Basic and acidic residues" evidence="1">
    <location>
        <begin position="1"/>
        <end position="13"/>
    </location>
</feature>
<reference evidence="2 3" key="1">
    <citation type="journal article" date="2021" name="Elife">
        <title>Chloroplast acquisition without the gene transfer in kleptoplastic sea slugs, Plakobranchus ocellatus.</title>
        <authorList>
            <person name="Maeda T."/>
            <person name="Takahashi S."/>
            <person name="Yoshida T."/>
            <person name="Shimamura S."/>
            <person name="Takaki Y."/>
            <person name="Nagai Y."/>
            <person name="Toyoda A."/>
            <person name="Suzuki Y."/>
            <person name="Arimoto A."/>
            <person name="Ishii H."/>
            <person name="Satoh N."/>
            <person name="Nishiyama T."/>
            <person name="Hasebe M."/>
            <person name="Maruyama T."/>
            <person name="Minagawa J."/>
            <person name="Obokata J."/>
            <person name="Shigenobu S."/>
        </authorList>
    </citation>
    <scope>NUCLEOTIDE SEQUENCE [LARGE SCALE GENOMIC DNA]</scope>
</reference>
<evidence type="ECO:0000313" key="3">
    <source>
        <dbReference type="Proteomes" id="UP000735302"/>
    </source>
</evidence>
<gene>
    <name evidence="2" type="ORF">PoB_001929300</name>
</gene>
<dbReference type="EMBL" id="BLXT01002298">
    <property type="protein sequence ID" value="GFN92787.1"/>
    <property type="molecule type" value="Genomic_DNA"/>
</dbReference>